<dbReference type="SMART" id="SM01040">
    <property type="entry name" value="Bro-N"/>
    <property type="match status" value="1"/>
</dbReference>
<gene>
    <name evidence="2" type="ORF">ABB34_05320</name>
</gene>
<dbReference type="Proteomes" id="UP000050940">
    <property type="component" value="Unassembled WGS sequence"/>
</dbReference>
<dbReference type="RefSeq" id="WP_057640218.1">
    <property type="nucleotide sequence ID" value="NZ_LDJP01000028.1"/>
</dbReference>
<proteinExistence type="predicted"/>
<protein>
    <submittedName>
        <fullName evidence="2">Damage-inducible protein D</fullName>
    </submittedName>
</protein>
<keyword evidence="3" id="KW-1185">Reference proteome</keyword>
<comment type="caution">
    <text evidence="2">The sequence shown here is derived from an EMBL/GenBank/DDBJ whole genome shotgun (WGS) entry which is preliminary data.</text>
</comment>
<organism evidence="2 3">
    <name type="scientific">Stenotrophomonas daejeonensis</name>
    <dbReference type="NCBI Taxonomy" id="659018"/>
    <lineage>
        <taxon>Bacteria</taxon>
        <taxon>Pseudomonadati</taxon>
        <taxon>Pseudomonadota</taxon>
        <taxon>Gammaproteobacteria</taxon>
        <taxon>Lysobacterales</taxon>
        <taxon>Lysobacteraceae</taxon>
        <taxon>Stenotrophomonas</taxon>
    </lineage>
</organism>
<dbReference type="STRING" id="659018.ABB34_05320"/>
<name>A0A0R0DY10_9GAMM</name>
<reference evidence="2 3" key="1">
    <citation type="submission" date="2015-05" db="EMBL/GenBank/DDBJ databases">
        <title>Genome sequencing and analysis of members of genus Stenotrophomonas.</title>
        <authorList>
            <person name="Patil P.P."/>
            <person name="Midha S."/>
            <person name="Patil P.B."/>
        </authorList>
    </citation>
    <scope>NUCLEOTIDE SEQUENCE [LARGE SCALE GENOMIC DNA]</scope>
    <source>
        <strain evidence="2 3">JCM 16244</strain>
    </source>
</reference>
<dbReference type="InterPro" id="IPR003497">
    <property type="entry name" value="BRO_N_domain"/>
</dbReference>
<dbReference type="AlphaFoldDB" id="A0A0R0DY10"/>
<dbReference type="Pfam" id="PF02498">
    <property type="entry name" value="Bro-N"/>
    <property type="match status" value="1"/>
</dbReference>
<dbReference type="PATRIC" id="fig|659018.3.peg.975"/>
<dbReference type="EMBL" id="LDJP01000028">
    <property type="protein sequence ID" value="KRG87069.1"/>
    <property type="molecule type" value="Genomic_DNA"/>
</dbReference>
<evidence type="ECO:0000259" key="1">
    <source>
        <dbReference type="SMART" id="SM01040"/>
    </source>
</evidence>
<dbReference type="OrthoDB" id="9814400at2"/>
<evidence type="ECO:0000313" key="2">
    <source>
        <dbReference type="EMBL" id="KRG87069.1"/>
    </source>
</evidence>
<accession>A0A0R0DY10</accession>
<feature type="domain" description="Bro-N" evidence="1">
    <location>
        <begin position="25"/>
        <end position="121"/>
    </location>
</feature>
<sequence>MNEKETKAKTAATAAEGLPTLEGPVVRRTWHQGRWWFVVVDVVAALTESPSPDGYLRDLRRRDEELSAGWAVLVTPVPVTTPGGRQLLNCATLESVLRIIQSIPSPKAEPFKLWLAKVGNERVEEARATDFGALSENQRRLLLRGQVAEHNKDLAAAAKQAGVATPLDYAVFQDYGYRGLYGGLGAKDIHARKGLKKNQKILDHMGSTELAANLFRATQAEEKLRRDNVQGKAAANRTHQGVGETIRRTIQELGGTLPEDLPRPEKSIQQIQRATLPVVGKGKLK</sequence>
<evidence type="ECO:0000313" key="3">
    <source>
        <dbReference type="Proteomes" id="UP000050940"/>
    </source>
</evidence>